<accession>A0AAV4T944</accession>
<reference evidence="1 2" key="1">
    <citation type="submission" date="2021-06" db="EMBL/GenBank/DDBJ databases">
        <title>Caerostris extrusa draft genome.</title>
        <authorList>
            <person name="Kono N."/>
            <person name="Arakawa K."/>
        </authorList>
    </citation>
    <scope>NUCLEOTIDE SEQUENCE [LARGE SCALE GENOMIC DNA]</scope>
</reference>
<dbReference type="Proteomes" id="UP001054945">
    <property type="component" value="Unassembled WGS sequence"/>
</dbReference>
<gene>
    <name evidence="1" type="ORF">CEXT_735381</name>
</gene>
<evidence type="ECO:0000313" key="1">
    <source>
        <dbReference type="EMBL" id="GIY40488.1"/>
    </source>
</evidence>
<evidence type="ECO:0000313" key="2">
    <source>
        <dbReference type="Proteomes" id="UP001054945"/>
    </source>
</evidence>
<dbReference type="EMBL" id="BPLR01010622">
    <property type="protein sequence ID" value="GIY40488.1"/>
    <property type="molecule type" value="Genomic_DNA"/>
</dbReference>
<keyword evidence="2" id="KW-1185">Reference proteome</keyword>
<dbReference type="AlphaFoldDB" id="A0AAV4T944"/>
<sequence length="227" mass="25860">MQSYAILCTYAVTLTLHLCYWAPQTIEIRGSRDHRIHMFLYLRVIVILLTGKAGSELGKPRGPKPKVYRIGINISASPYVRLDRGEWKLSSGNYLSKQHNQGWNVTRLRSPSSRDDCLQGRSDPIPITLPNSPDVQTFAAITYIFPMHASRPPCPLAKALPKEHHEEVGYPRSSPPPPTCRGDLVNFLVRRGLFVVLKLRLIYDVLSFRKRHVFVSFDFDFHCLCAT</sequence>
<comment type="caution">
    <text evidence="1">The sequence shown here is derived from an EMBL/GenBank/DDBJ whole genome shotgun (WGS) entry which is preliminary data.</text>
</comment>
<proteinExistence type="predicted"/>
<name>A0AAV4T944_CAEEX</name>
<organism evidence="1 2">
    <name type="scientific">Caerostris extrusa</name>
    <name type="common">Bark spider</name>
    <name type="synonym">Caerostris bankana</name>
    <dbReference type="NCBI Taxonomy" id="172846"/>
    <lineage>
        <taxon>Eukaryota</taxon>
        <taxon>Metazoa</taxon>
        <taxon>Ecdysozoa</taxon>
        <taxon>Arthropoda</taxon>
        <taxon>Chelicerata</taxon>
        <taxon>Arachnida</taxon>
        <taxon>Araneae</taxon>
        <taxon>Araneomorphae</taxon>
        <taxon>Entelegynae</taxon>
        <taxon>Araneoidea</taxon>
        <taxon>Araneidae</taxon>
        <taxon>Caerostris</taxon>
    </lineage>
</organism>
<protein>
    <submittedName>
        <fullName evidence="1">Uncharacterized protein</fullName>
    </submittedName>
</protein>